<dbReference type="InterPro" id="IPR000866">
    <property type="entry name" value="AhpC/TSA"/>
</dbReference>
<feature type="domain" description="Thioredoxin" evidence="1">
    <location>
        <begin position="247"/>
        <end position="410"/>
    </location>
</feature>
<evidence type="ECO:0000259" key="1">
    <source>
        <dbReference type="PROSITE" id="PS51352"/>
    </source>
</evidence>
<keyword evidence="3" id="KW-1185">Reference proteome</keyword>
<dbReference type="Pfam" id="PF00578">
    <property type="entry name" value="AhpC-TSA"/>
    <property type="match status" value="1"/>
</dbReference>
<reference evidence="2" key="1">
    <citation type="journal article" date="2020" name="Int. J. Syst. Evol. Microbiol.">
        <title>Aquipluma nitroreducens gen. nov. sp. nov., a novel facultatively anaerobic bacterium isolated from a freshwater lake.</title>
        <authorList>
            <person name="Watanabe M."/>
            <person name="Kojima H."/>
            <person name="Fukui M."/>
        </authorList>
    </citation>
    <scope>NUCLEOTIDE SEQUENCE</scope>
    <source>
        <strain evidence="2">MeG22</strain>
    </source>
</reference>
<dbReference type="PANTHER" id="PTHR42852:SF13">
    <property type="entry name" value="PROTEIN DIPZ"/>
    <property type="match status" value="1"/>
</dbReference>
<evidence type="ECO:0000313" key="3">
    <source>
        <dbReference type="Proteomes" id="UP001193389"/>
    </source>
</evidence>
<proteinExistence type="predicted"/>
<dbReference type="Gene3D" id="3.40.30.10">
    <property type="entry name" value="Glutaredoxin"/>
    <property type="match status" value="1"/>
</dbReference>
<dbReference type="RefSeq" id="WP_318348089.1">
    <property type="nucleotide sequence ID" value="NZ_AP018694.1"/>
</dbReference>
<dbReference type="InterPro" id="IPR050553">
    <property type="entry name" value="Thioredoxin_ResA/DsbE_sf"/>
</dbReference>
<dbReference type="CDD" id="cd02966">
    <property type="entry name" value="TlpA_like_family"/>
    <property type="match status" value="1"/>
</dbReference>
<dbReference type="GO" id="GO:0016491">
    <property type="term" value="F:oxidoreductase activity"/>
    <property type="evidence" value="ECO:0007669"/>
    <property type="project" value="InterPro"/>
</dbReference>
<dbReference type="SUPFAM" id="SSF52833">
    <property type="entry name" value="Thioredoxin-like"/>
    <property type="match status" value="1"/>
</dbReference>
<protein>
    <recommendedName>
        <fullName evidence="1">Thioredoxin domain-containing protein</fullName>
    </recommendedName>
</protein>
<dbReference type="EMBL" id="AP018694">
    <property type="protein sequence ID" value="BBE19881.1"/>
    <property type="molecule type" value="Genomic_DNA"/>
</dbReference>
<organism evidence="2 3">
    <name type="scientific">Aquipluma nitroreducens</name>
    <dbReference type="NCBI Taxonomy" id="2010828"/>
    <lineage>
        <taxon>Bacteria</taxon>
        <taxon>Pseudomonadati</taxon>
        <taxon>Bacteroidota</taxon>
        <taxon>Bacteroidia</taxon>
        <taxon>Marinilabiliales</taxon>
        <taxon>Prolixibacteraceae</taxon>
        <taxon>Aquipluma</taxon>
    </lineage>
</organism>
<accession>A0A5K7SE60</accession>
<dbReference type="InterPro" id="IPR013766">
    <property type="entry name" value="Thioredoxin_domain"/>
</dbReference>
<name>A0A5K7SE60_9BACT</name>
<evidence type="ECO:0000313" key="2">
    <source>
        <dbReference type="EMBL" id="BBE19881.1"/>
    </source>
</evidence>
<dbReference type="InterPro" id="IPR036249">
    <property type="entry name" value="Thioredoxin-like_sf"/>
</dbReference>
<gene>
    <name evidence="2" type="ORF">AQPE_4069</name>
</gene>
<dbReference type="AlphaFoldDB" id="A0A5K7SE60"/>
<dbReference type="Proteomes" id="UP001193389">
    <property type="component" value="Chromosome"/>
</dbReference>
<dbReference type="GO" id="GO:0016209">
    <property type="term" value="F:antioxidant activity"/>
    <property type="evidence" value="ECO:0007669"/>
    <property type="project" value="InterPro"/>
</dbReference>
<dbReference type="PROSITE" id="PS51352">
    <property type="entry name" value="THIOREDOXIN_2"/>
    <property type="match status" value="1"/>
</dbReference>
<dbReference type="PANTHER" id="PTHR42852">
    <property type="entry name" value="THIOL:DISULFIDE INTERCHANGE PROTEIN DSBE"/>
    <property type="match status" value="1"/>
</dbReference>
<sequence>MSNLKWTNLIVLFFVLLGLTSFQQSPKNMKEGLWRGVFTVPENEIPFVFEVKGTSAEKTTVFLINGEDRFQLNNITYRNDSVFIPIDLYDAVLKAKLTENSLDGRLIKLSAAKPDAGVPFKAEYGKLPRFPESTETPSVSLSGTWDITIGSGESADKTVGVFDQKKSLLTGSILTTTGDYRFFEGAIHGKKFELSAFGGSTPYLLKGEFADNNTFTGEFFTPRKTTKLEGKRNAKAALPDAYNVSYLKKGYTSVAFSFPNLDGKKISLSDPAYKGKVVIVTILGSWCPNCLDENKFLSEWYKQNKKRGVEIIGLGFERKNDFESAKKSLTALKTRLGIEYEILFAGQSGTESASKALPQLNGIASFPTTIFIDKKGNVRKVHSGFSGPATGKFYEEFKTEFNALIDQLVAE</sequence>
<dbReference type="KEGG" id="anf:AQPE_4069"/>